<evidence type="ECO:0000313" key="2">
    <source>
        <dbReference type="Proteomes" id="UP001234989"/>
    </source>
</evidence>
<dbReference type="PANTHER" id="PTHR36617:SF16">
    <property type="entry name" value="OS04G0516500 PROTEIN"/>
    <property type="match status" value="1"/>
</dbReference>
<organism evidence="1 2">
    <name type="scientific">Solanum verrucosum</name>
    <dbReference type="NCBI Taxonomy" id="315347"/>
    <lineage>
        <taxon>Eukaryota</taxon>
        <taxon>Viridiplantae</taxon>
        <taxon>Streptophyta</taxon>
        <taxon>Embryophyta</taxon>
        <taxon>Tracheophyta</taxon>
        <taxon>Spermatophyta</taxon>
        <taxon>Magnoliopsida</taxon>
        <taxon>eudicotyledons</taxon>
        <taxon>Gunneridae</taxon>
        <taxon>Pentapetalae</taxon>
        <taxon>asterids</taxon>
        <taxon>lamiids</taxon>
        <taxon>Solanales</taxon>
        <taxon>Solanaceae</taxon>
        <taxon>Solanoideae</taxon>
        <taxon>Solaneae</taxon>
        <taxon>Solanum</taxon>
    </lineage>
</organism>
<dbReference type="EMBL" id="CP133612">
    <property type="protein sequence ID" value="WMV07321.1"/>
    <property type="molecule type" value="Genomic_DNA"/>
</dbReference>
<sequence>WRKAILNKYRPTEEWVSNVVDSTYGVSVWRSIRNLWDSLKENLVVKVGEGNKIFFWKDKWIGQECLNSVFPDLFSFCTNHEAKIAEIWSPQGWNLTFRRNLNDWEVDRIAELLLKLGEFTGPTTEADGIRWKHNSDGKLSVRRPYKREIMITLGNSWPMETNMEGQHPNQGEMLHLVGHQKGMSHSGKTQEKRLPDCLQMFFLS</sequence>
<proteinExistence type="predicted"/>
<name>A0AAF0PM63_SOLVR</name>
<protein>
    <recommendedName>
        <fullName evidence="3">Reverse transcriptase zinc-binding domain-containing protein</fullName>
    </recommendedName>
</protein>
<gene>
    <name evidence="1" type="ORF">MTR67_000706</name>
</gene>
<dbReference type="PANTHER" id="PTHR36617">
    <property type="entry name" value="PROTEIN, PUTATIVE-RELATED"/>
    <property type="match status" value="1"/>
</dbReference>
<dbReference type="Proteomes" id="UP001234989">
    <property type="component" value="Chromosome 1"/>
</dbReference>
<evidence type="ECO:0000313" key="1">
    <source>
        <dbReference type="EMBL" id="WMV07321.1"/>
    </source>
</evidence>
<dbReference type="AlphaFoldDB" id="A0AAF0PM63"/>
<feature type="non-terminal residue" evidence="1">
    <location>
        <position position="1"/>
    </location>
</feature>
<reference evidence="1" key="1">
    <citation type="submission" date="2023-08" db="EMBL/GenBank/DDBJ databases">
        <title>A de novo genome assembly of Solanum verrucosum Schlechtendal, a Mexican diploid species geographically isolated from the other diploid A-genome species in potato relatives.</title>
        <authorList>
            <person name="Hosaka K."/>
        </authorList>
    </citation>
    <scope>NUCLEOTIDE SEQUENCE</scope>
    <source>
        <tissue evidence="1">Young leaves</tissue>
    </source>
</reference>
<keyword evidence="2" id="KW-1185">Reference proteome</keyword>
<accession>A0AAF0PM63</accession>
<evidence type="ECO:0008006" key="3">
    <source>
        <dbReference type="Google" id="ProtNLM"/>
    </source>
</evidence>